<evidence type="ECO:0000313" key="2">
    <source>
        <dbReference type="Proteomes" id="UP001523262"/>
    </source>
</evidence>
<sequence>MKKCNICGEDRIEEFYKHQRTRCKACQKAKQYEFNRKNPDYLKAKNQRRRAKKLALPNDLTTDQWKAILDRFENNCAISDSTDIVLEHVIPLNFLHMGTSVNNVIPMDKTLNLSKRDKNILEWVLEPEVAEVIYWGKFEATMKYLAEVNGMTVEEYYEFIYFCEYNKRTVEEVKSESRSSVELFKADI</sequence>
<evidence type="ECO:0000313" key="1">
    <source>
        <dbReference type="EMBL" id="MCM2535172.1"/>
    </source>
</evidence>
<gene>
    <name evidence="1" type="ORF">NDK43_26025</name>
</gene>
<reference evidence="1 2" key="1">
    <citation type="submission" date="2022-06" db="EMBL/GenBank/DDBJ databases">
        <authorList>
            <person name="Jeon C.O."/>
        </authorList>
    </citation>
    <scope>NUCLEOTIDE SEQUENCE [LARGE SCALE GENOMIC DNA]</scope>
    <source>
        <strain evidence="1 2">KCTC 13943</strain>
    </source>
</reference>
<organism evidence="1 2">
    <name type="scientific">Neobacillus pocheonensis</name>
    <dbReference type="NCBI Taxonomy" id="363869"/>
    <lineage>
        <taxon>Bacteria</taxon>
        <taxon>Bacillati</taxon>
        <taxon>Bacillota</taxon>
        <taxon>Bacilli</taxon>
        <taxon>Bacillales</taxon>
        <taxon>Bacillaceae</taxon>
        <taxon>Neobacillus</taxon>
    </lineage>
</organism>
<comment type="caution">
    <text evidence="1">The sequence shown here is derived from an EMBL/GenBank/DDBJ whole genome shotgun (WGS) entry which is preliminary data.</text>
</comment>
<protein>
    <recommendedName>
        <fullName evidence="3">HNH endonuclease</fullName>
    </recommendedName>
</protein>
<dbReference type="Proteomes" id="UP001523262">
    <property type="component" value="Unassembled WGS sequence"/>
</dbReference>
<evidence type="ECO:0008006" key="3">
    <source>
        <dbReference type="Google" id="ProtNLM"/>
    </source>
</evidence>
<proteinExistence type="predicted"/>
<name>A0ABT0WFS5_9BACI</name>
<accession>A0ABT0WFS5</accession>
<keyword evidence="2" id="KW-1185">Reference proteome</keyword>
<dbReference type="EMBL" id="JAMQCR010000002">
    <property type="protein sequence ID" value="MCM2535172.1"/>
    <property type="molecule type" value="Genomic_DNA"/>
</dbReference>
<dbReference type="Gene3D" id="1.10.30.50">
    <property type="match status" value="1"/>
</dbReference>